<dbReference type="AlphaFoldDB" id="A0A921N0K7"/>
<feature type="compositionally biased region" description="Basic residues" evidence="1">
    <location>
        <begin position="192"/>
        <end position="203"/>
    </location>
</feature>
<protein>
    <submittedName>
        <fullName evidence="2">Uncharacterized protein</fullName>
    </submittedName>
</protein>
<feature type="compositionally biased region" description="Basic residues" evidence="1">
    <location>
        <begin position="74"/>
        <end position="83"/>
    </location>
</feature>
<gene>
    <name evidence="2" type="ORF">K8V90_05805</name>
</gene>
<evidence type="ECO:0000256" key="1">
    <source>
        <dbReference type="SAM" id="MobiDB-lite"/>
    </source>
</evidence>
<comment type="caution">
    <text evidence="2">The sequence shown here is derived from an EMBL/GenBank/DDBJ whole genome shotgun (WGS) entry which is preliminary data.</text>
</comment>
<evidence type="ECO:0000313" key="2">
    <source>
        <dbReference type="EMBL" id="HJG96601.1"/>
    </source>
</evidence>
<feature type="compositionally biased region" description="Basic and acidic residues" evidence="1">
    <location>
        <begin position="233"/>
        <end position="255"/>
    </location>
</feature>
<name>A0A921N0K7_9FIRM</name>
<feature type="compositionally biased region" description="Basic and acidic residues" evidence="1">
    <location>
        <begin position="150"/>
        <end position="164"/>
    </location>
</feature>
<feature type="compositionally biased region" description="Basic residues" evidence="1">
    <location>
        <begin position="117"/>
        <end position="127"/>
    </location>
</feature>
<sequence length="309" mass="36247">MLRLTGRNRNKRLKHNNSKQNKKNIQEKSNYEEDYNEIILNDLVPQEHQEEYGLDNESNPKKQGGLKLNFALNSKKRPNKKQHNNQNDKDTSEILEDIQDNKQQIQEHSIETINTKKISRPKRRPNHKKELNHNQEIQGNENLKSNKSKSKNEHNHKEKLEDTKSSQSEKNQGKSSHGKQANHKNESEKSSKKSNGKLKKSANNKKSTNASQEKTKNSNQKVTNPKKRKRPHVHNEELEDEVRNLEEVEPKVDIEVKEDDDQDIITFRGEENIEEDNNQNECQLKASEIKEVQSRFENIVWSEDKFPKK</sequence>
<dbReference type="Proteomes" id="UP000776700">
    <property type="component" value="Unassembled WGS sequence"/>
</dbReference>
<feature type="compositionally biased region" description="Basic residues" evidence="1">
    <location>
        <begin position="1"/>
        <end position="22"/>
    </location>
</feature>
<feature type="region of interest" description="Disordered" evidence="1">
    <location>
        <begin position="46"/>
        <end position="263"/>
    </location>
</feature>
<feature type="region of interest" description="Disordered" evidence="1">
    <location>
        <begin position="1"/>
        <end position="33"/>
    </location>
</feature>
<accession>A0A921N0K7</accession>
<evidence type="ECO:0000313" key="3">
    <source>
        <dbReference type="Proteomes" id="UP000776700"/>
    </source>
</evidence>
<reference evidence="2" key="2">
    <citation type="submission" date="2021-09" db="EMBL/GenBank/DDBJ databases">
        <authorList>
            <person name="Gilroy R."/>
        </authorList>
    </citation>
    <scope>NUCLEOTIDE SEQUENCE</scope>
    <source>
        <strain evidence="2">1277</strain>
    </source>
</reference>
<dbReference type="EMBL" id="DYUB01000184">
    <property type="protein sequence ID" value="HJG96601.1"/>
    <property type="molecule type" value="Genomic_DNA"/>
</dbReference>
<proteinExistence type="predicted"/>
<reference evidence="2" key="1">
    <citation type="journal article" date="2021" name="PeerJ">
        <title>Extensive microbial diversity within the chicken gut microbiome revealed by metagenomics and culture.</title>
        <authorList>
            <person name="Gilroy R."/>
            <person name="Ravi A."/>
            <person name="Getino M."/>
            <person name="Pursley I."/>
            <person name="Horton D.L."/>
            <person name="Alikhan N.F."/>
            <person name="Baker D."/>
            <person name="Gharbi K."/>
            <person name="Hall N."/>
            <person name="Watson M."/>
            <person name="Adriaenssens E.M."/>
            <person name="Foster-Nyarko E."/>
            <person name="Jarju S."/>
            <person name="Secka A."/>
            <person name="Antonio M."/>
            <person name="Oren A."/>
            <person name="Chaudhuri R.R."/>
            <person name="La Ragione R."/>
            <person name="Hildebrand F."/>
            <person name="Pallen M.J."/>
        </authorList>
    </citation>
    <scope>NUCLEOTIDE SEQUENCE</scope>
    <source>
        <strain evidence="2">1277</strain>
    </source>
</reference>
<organism evidence="2 3">
    <name type="scientific">Romboutsia timonensis</name>
    <dbReference type="NCBI Taxonomy" id="1776391"/>
    <lineage>
        <taxon>Bacteria</taxon>
        <taxon>Bacillati</taxon>
        <taxon>Bacillota</taxon>
        <taxon>Clostridia</taxon>
        <taxon>Peptostreptococcales</taxon>
        <taxon>Peptostreptococcaceae</taxon>
        <taxon>Romboutsia</taxon>
    </lineage>
</organism>
<feature type="compositionally biased region" description="Polar residues" evidence="1">
    <location>
        <begin position="101"/>
        <end position="116"/>
    </location>
</feature>
<feature type="compositionally biased region" description="Polar residues" evidence="1">
    <location>
        <begin position="165"/>
        <end position="175"/>
    </location>
</feature>